<gene>
    <name evidence="5" type="ORF">PPOP_2226</name>
</gene>
<dbReference type="PANTHER" id="PTHR12829">
    <property type="entry name" value="N6-ADENOSINE-METHYLTRANSFERASE"/>
    <property type="match status" value="1"/>
</dbReference>
<dbReference type="GO" id="GO:0032259">
    <property type="term" value="P:methylation"/>
    <property type="evidence" value="ECO:0007669"/>
    <property type="project" value="UniProtKB-KW"/>
</dbReference>
<reference evidence="5 6" key="1">
    <citation type="submission" date="2012-10" db="EMBL/GenBank/DDBJ databases">
        <title>Draft Genome Sequence of Paenibacillus popilliae ATCC 14706T.</title>
        <authorList>
            <person name="Iiyama K."/>
            <person name="Mori K."/>
            <person name="Mon H."/>
            <person name="Chieda Y."/>
            <person name="Lee J.M."/>
            <person name="Kusakabe T."/>
            <person name="Tashiro K."/>
            <person name="Asano S."/>
            <person name="Yasunaga-Aoki C."/>
            <person name="Shimizu S."/>
        </authorList>
    </citation>
    <scope>NUCLEOTIDE SEQUENCE [LARGE SCALE GENOMIC DNA]</scope>
    <source>
        <strain evidence="5 6">ATCC 14706</strain>
    </source>
</reference>
<keyword evidence="3" id="KW-0949">S-adenosyl-L-methionine</keyword>
<dbReference type="AlphaFoldDB" id="M9LQ67"/>
<dbReference type="EMBL" id="BALG01000154">
    <property type="protein sequence ID" value="GAC42866.1"/>
    <property type="molecule type" value="Genomic_DNA"/>
</dbReference>
<dbReference type="PROSITE" id="PS00092">
    <property type="entry name" value="N6_MTASE"/>
    <property type="match status" value="1"/>
</dbReference>
<sequence>MKYSIIYADPPWKYKDTAKAGNRGAACKYPVMTLDDIAVLPVKALAADDCLLAMWWVPPMPREALYVMDAWGFELITMKGFTWHKETVRGKSHFGMGHWTRGNTEDCFFARRGRPKVISHSVRQYISSPLRDHSQKPDEARDRLVEMMGDVPRIELFARQRFPGWAAWGDEVQSDIQLPLVKID</sequence>
<dbReference type="PANTHER" id="PTHR12829:SF7">
    <property type="entry name" value="N6-ADENOSINE-METHYLTRANSFERASE CATALYTIC SUBUNIT"/>
    <property type="match status" value="1"/>
</dbReference>
<evidence type="ECO:0000256" key="2">
    <source>
        <dbReference type="ARBA" id="ARBA00022679"/>
    </source>
</evidence>
<dbReference type="GO" id="GO:0008168">
    <property type="term" value="F:methyltransferase activity"/>
    <property type="evidence" value="ECO:0007669"/>
    <property type="project" value="UniProtKB-KW"/>
</dbReference>
<dbReference type="Proteomes" id="UP000029453">
    <property type="component" value="Unassembled WGS sequence"/>
</dbReference>
<name>M9LQ67_PAEPP</name>
<keyword evidence="2" id="KW-0808">Transferase</keyword>
<keyword evidence="6" id="KW-1185">Reference proteome</keyword>
<evidence type="ECO:0000313" key="5">
    <source>
        <dbReference type="EMBL" id="GAC42866.1"/>
    </source>
</evidence>
<dbReference type="RefSeq" id="WP_006286367.1">
    <property type="nucleotide sequence ID" value="NZ_BALG01000154.1"/>
</dbReference>
<proteinExistence type="inferred from homology"/>
<dbReference type="InterPro" id="IPR002052">
    <property type="entry name" value="DNA_methylase_N6_adenine_CS"/>
</dbReference>
<dbReference type="InterPro" id="IPR007757">
    <property type="entry name" value="MT-A70-like"/>
</dbReference>
<dbReference type="PROSITE" id="PS51143">
    <property type="entry name" value="MT_A70"/>
    <property type="match status" value="1"/>
</dbReference>
<protein>
    <submittedName>
        <fullName evidence="5">Transcriptional activator</fullName>
    </submittedName>
</protein>
<dbReference type="GO" id="GO:0003676">
    <property type="term" value="F:nucleic acid binding"/>
    <property type="evidence" value="ECO:0007669"/>
    <property type="project" value="InterPro"/>
</dbReference>
<evidence type="ECO:0000256" key="3">
    <source>
        <dbReference type="ARBA" id="ARBA00022691"/>
    </source>
</evidence>
<dbReference type="SUPFAM" id="SSF53335">
    <property type="entry name" value="S-adenosyl-L-methionine-dependent methyltransferases"/>
    <property type="match status" value="1"/>
</dbReference>
<comment type="similarity">
    <text evidence="4">Belongs to the MT-A70-like family.</text>
</comment>
<dbReference type="InterPro" id="IPR029063">
    <property type="entry name" value="SAM-dependent_MTases_sf"/>
</dbReference>
<organism evidence="5 6">
    <name type="scientific">Paenibacillus popilliae ATCC 14706</name>
    <dbReference type="NCBI Taxonomy" id="1212764"/>
    <lineage>
        <taxon>Bacteria</taxon>
        <taxon>Bacillati</taxon>
        <taxon>Bacillota</taxon>
        <taxon>Bacilli</taxon>
        <taxon>Bacillales</taxon>
        <taxon>Paenibacillaceae</taxon>
        <taxon>Paenibacillus</taxon>
    </lineage>
</organism>
<evidence type="ECO:0000256" key="4">
    <source>
        <dbReference type="PROSITE-ProRule" id="PRU00489"/>
    </source>
</evidence>
<evidence type="ECO:0000313" key="6">
    <source>
        <dbReference type="Proteomes" id="UP000029453"/>
    </source>
</evidence>
<dbReference type="OrthoDB" id="9800596at2"/>
<comment type="caution">
    <text evidence="5">The sequence shown here is derived from an EMBL/GenBank/DDBJ whole genome shotgun (WGS) entry which is preliminary data.</text>
</comment>
<accession>M9LQ67</accession>
<evidence type="ECO:0000256" key="1">
    <source>
        <dbReference type="ARBA" id="ARBA00022603"/>
    </source>
</evidence>
<keyword evidence="1" id="KW-0489">Methyltransferase</keyword>
<dbReference type="Pfam" id="PF05063">
    <property type="entry name" value="MT-A70"/>
    <property type="match status" value="1"/>
</dbReference>